<dbReference type="Proteomes" id="UP000054485">
    <property type="component" value="Unassembled WGS sequence"/>
</dbReference>
<sequence>MAIIHHFAYHDAQEVFHNYSLKVKDGLILDMVSVSHKIRVTKLRWLSSSSDNLQVANRSSCKRRKTGTK</sequence>
<protein>
    <submittedName>
        <fullName evidence="1">Uncharacterized protein</fullName>
    </submittedName>
</protein>
<dbReference type="AlphaFoldDB" id="A0A0D0AF92"/>
<name>A0A0D0AF92_9AGAM</name>
<keyword evidence="2" id="KW-1185">Reference proteome</keyword>
<reference evidence="2" key="2">
    <citation type="submission" date="2015-01" db="EMBL/GenBank/DDBJ databases">
        <title>Evolutionary Origins and Diversification of the Mycorrhizal Mutualists.</title>
        <authorList>
            <consortium name="DOE Joint Genome Institute"/>
            <consortium name="Mycorrhizal Genomics Consortium"/>
            <person name="Kohler A."/>
            <person name="Kuo A."/>
            <person name="Nagy L.G."/>
            <person name="Floudas D."/>
            <person name="Copeland A."/>
            <person name="Barry K.W."/>
            <person name="Cichocki N."/>
            <person name="Veneault-Fourrey C."/>
            <person name="LaButti K."/>
            <person name="Lindquist E.A."/>
            <person name="Lipzen A."/>
            <person name="Lundell T."/>
            <person name="Morin E."/>
            <person name="Murat C."/>
            <person name="Riley R."/>
            <person name="Ohm R."/>
            <person name="Sun H."/>
            <person name="Tunlid A."/>
            <person name="Henrissat B."/>
            <person name="Grigoriev I.V."/>
            <person name="Hibbett D.S."/>
            <person name="Martin F."/>
        </authorList>
    </citation>
    <scope>NUCLEOTIDE SEQUENCE [LARGE SCALE GENOMIC DNA]</scope>
    <source>
        <strain evidence="2">UH-Slu-Lm8-n1</strain>
    </source>
</reference>
<accession>A0A0D0AF92</accession>
<dbReference type="EMBL" id="KN835305">
    <property type="protein sequence ID" value="KIK40371.1"/>
    <property type="molecule type" value="Genomic_DNA"/>
</dbReference>
<dbReference type="InParanoid" id="A0A0D0AF92"/>
<organism evidence="1 2">
    <name type="scientific">Suillus luteus UH-Slu-Lm8-n1</name>
    <dbReference type="NCBI Taxonomy" id="930992"/>
    <lineage>
        <taxon>Eukaryota</taxon>
        <taxon>Fungi</taxon>
        <taxon>Dikarya</taxon>
        <taxon>Basidiomycota</taxon>
        <taxon>Agaricomycotina</taxon>
        <taxon>Agaricomycetes</taxon>
        <taxon>Agaricomycetidae</taxon>
        <taxon>Boletales</taxon>
        <taxon>Suillineae</taxon>
        <taxon>Suillaceae</taxon>
        <taxon>Suillus</taxon>
    </lineage>
</organism>
<dbReference type="HOGENOM" id="CLU_2777602_0_0_1"/>
<proteinExistence type="predicted"/>
<evidence type="ECO:0000313" key="1">
    <source>
        <dbReference type="EMBL" id="KIK40371.1"/>
    </source>
</evidence>
<reference evidence="1 2" key="1">
    <citation type="submission" date="2014-04" db="EMBL/GenBank/DDBJ databases">
        <authorList>
            <consortium name="DOE Joint Genome Institute"/>
            <person name="Kuo A."/>
            <person name="Ruytinx J."/>
            <person name="Rineau F."/>
            <person name="Colpaert J."/>
            <person name="Kohler A."/>
            <person name="Nagy L.G."/>
            <person name="Floudas D."/>
            <person name="Copeland A."/>
            <person name="Barry K.W."/>
            <person name="Cichocki N."/>
            <person name="Veneault-Fourrey C."/>
            <person name="LaButti K."/>
            <person name="Lindquist E.A."/>
            <person name="Lipzen A."/>
            <person name="Lundell T."/>
            <person name="Morin E."/>
            <person name="Murat C."/>
            <person name="Sun H."/>
            <person name="Tunlid A."/>
            <person name="Henrissat B."/>
            <person name="Grigoriev I.V."/>
            <person name="Hibbett D.S."/>
            <person name="Martin F."/>
            <person name="Nordberg H.P."/>
            <person name="Cantor M.N."/>
            <person name="Hua S.X."/>
        </authorList>
    </citation>
    <scope>NUCLEOTIDE SEQUENCE [LARGE SCALE GENOMIC DNA]</scope>
    <source>
        <strain evidence="1 2">UH-Slu-Lm8-n1</strain>
    </source>
</reference>
<gene>
    <name evidence="1" type="ORF">CY34DRAFT_807304</name>
</gene>
<evidence type="ECO:0000313" key="2">
    <source>
        <dbReference type="Proteomes" id="UP000054485"/>
    </source>
</evidence>